<dbReference type="Gene3D" id="3.10.180.10">
    <property type="entry name" value="2,3-Dihydroxybiphenyl 1,2-Dioxygenase, domain 1"/>
    <property type="match status" value="1"/>
</dbReference>
<comment type="caution">
    <text evidence="1">The sequence shown here is derived from an EMBL/GenBank/DDBJ whole genome shotgun (WGS) entry which is preliminary data.</text>
</comment>
<protein>
    <recommendedName>
        <fullName evidence="3">VOC domain-containing protein</fullName>
    </recommendedName>
</protein>
<dbReference type="InterPro" id="IPR029068">
    <property type="entry name" value="Glyas_Bleomycin-R_OHBP_Dase"/>
</dbReference>
<dbReference type="Proteomes" id="UP001379945">
    <property type="component" value="Unassembled WGS sequence"/>
</dbReference>
<reference evidence="1 2" key="1">
    <citation type="submission" date="2024-04" db="EMBL/GenBank/DDBJ databases">
        <title>Novel species of the genus Ideonella isolated from streams.</title>
        <authorList>
            <person name="Lu H."/>
        </authorList>
    </citation>
    <scope>NUCLEOTIDE SEQUENCE [LARGE SCALE GENOMIC DNA]</scope>
    <source>
        <strain evidence="1 2">LYT19W</strain>
    </source>
</reference>
<organism evidence="1 2">
    <name type="scientific">Ideonella margarita</name>
    <dbReference type="NCBI Taxonomy" id="2984191"/>
    <lineage>
        <taxon>Bacteria</taxon>
        <taxon>Pseudomonadati</taxon>
        <taxon>Pseudomonadota</taxon>
        <taxon>Betaproteobacteria</taxon>
        <taxon>Burkholderiales</taxon>
        <taxon>Sphaerotilaceae</taxon>
        <taxon>Ideonella</taxon>
    </lineage>
</organism>
<dbReference type="RefSeq" id="WP_341398648.1">
    <property type="nucleotide sequence ID" value="NZ_JBBUTI010000005.1"/>
</dbReference>
<proteinExistence type="predicted"/>
<accession>A0ABU9C3A9</accession>
<gene>
    <name evidence="1" type="ORF">AACH00_08400</name>
</gene>
<evidence type="ECO:0000313" key="2">
    <source>
        <dbReference type="Proteomes" id="UP001379945"/>
    </source>
</evidence>
<name>A0ABU9C3A9_9BURK</name>
<dbReference type="EMBL" id="JBBUTI010000005">
    <property type="protein sequence ID" value="MEK8046360.1"/>
    <property type="molecule type" value="Genomic_DNA"/>
</dbReference>
<evidence type="ECO:0000313" key="1">
    <source>
        <dbReference type="EMBL" id="MEK8046360.1"/>
    </source>
</evidence>
<sequence length="116" mass="13131">MLLNLIPKVFYADIRDGLDLFVRCLGFQVLHTDPTITVLGRDGVKVYLMENAELAALDRPELAIETDDIEAMYAEVSARAPEMLHPNVNRVQLRPWGAKEFAVLDATTVCVVFRQW</sequence>
<evidence type="ECO:0008006" key="3">
    <source>
        <dbReference type="Google" id="ProtNLM"/>
    </source>
</evidence>
<keyword evidence="2" id="KW-1185">Reference proteome</keyword>
<dbReference type="SUPFAM" id="SSF54593">
    <property type="entry name" value="Glyoxalase/Bleomycin resistance protein/Dihydroxybiphenyl dioxygenase"/>
    <property type="match status" value="1"/>
</dbReference>